<sequence>MDPVTLIAAAVAAGAAAGAGDTAKQAVRDAYTALKRLITRRYGVLEAEIVGVESEPEEPLRRQLLARRLSKTGAGDDEQVQSAAQELLRVVAEEDPAAAEAVGVKLTRVEAGGEIEINDLTGSAERAVDFTDVKAGGSIRISGVRAGRVDDQDDPSAAQR</sequence>
<accession>A0ABV2XL69</accession>
<reference evidence="1 2" key="1">
    <citation type="submission" date="2024-06" db="EMBL/GenBank/DDBJ databases">
        <title>The Natural Products Discovery Center: Release of the First 8490 Sequenced Strains for Exploring Actinobacteria Biosynthetic Diversity.</title>
        <authorList>
            <person name="Kalkreuter E."/>
            <person name="Kautsar S.A."/>
            <person name="Yang D."/>
            <person name="Bader C.D."/>
            <person name="Teijaro C.N."/>
            <person name="Fluegel L."/>
            <person name="Davis C.M."/>
            <person name="Simpson J.R."/>
            <person name="Lauterbach L."/>
            <person name="Steele A.D."/>
            <person name="Gui C."/>
            <person name="Meng S."/>
            <person name="Li G."/>
            <person name="Viehrig K."/>
            <person name="Ye F."/>
            <person name="Su P."/>
            <person name="Kiefer A.F."/>
            <person name="Nichols A."/>
            <person name="Cepeda A.J."/>
            <person name="Yan W."/>
            <person name="Fan B."/>
            <person name="Jiang Y."/>
            <person name="Adhikari A."/>
            <person name="Zheng C.-J."/>
            <person name="Schuster L."/>
            <person name="Cowan T.M."/>
            <person name="Smanski M.J."/>
            <person name="Chevrette M.G."/>
            <person name="De Carvalho L.P.S."/>
            <person name="Shen B."/>
        </authorList>
    </citation>
    <scope>NUCLEOTIDE SEQUENCE [LARGE SCALE GENOMIC DNA]</scope>
    <source>
        <strain evidence="1 2">NPDC019434</strain>
    </source>
</reference>
<name>A0ABV2XL69_9NOCA</name>
<evidence type="ECO:0000313" key="1">
    <source>
        <dbReference type="EMBL" id="MEU2126647.1"/>
    </source>
</evidence>
<keyword evidence="2" id="KW-1185">Reference proteome</keyword>
<dbReference type="RefSeq" id="WP_063023249.1">
    <property type="nucleotide sequence ID" value="NZ_JBEYBM010000037.1"/>
</dbReference>
<dbReference type="EMBL" id="JBEYBR010000175">
    <property type="protein sequence ID" value="MEU2126647.1"/>
    <property type="molecule type" value="Genomic_DNA"/>
</dbReference>
<evidence type="ECO:0000313" key="2">
    <source>
        <dbReference type="Proteomes" id="UP001550535"/>
    </source>
</evidence>
<dbReference type="Proteomes" id="UP001550535">
    <property type="component" value="Unassembled WGS sequence"/>
</dbReference>
<proteinExistence type="predicted"/>
<comment type="caution">
    <text evidence="1">The sequence shown here is derived from an EMBL/GenBank/DDBJ whole genome shotgun (WGS) entry which is preliminary data.</text>
</comment>
<gene>
    <name evidence="1" type="ORF">ABZ507_33070</name>
</gene>
<evidence type="ECO:0008006" key="3">
    <source>
        <dbReference type="Google" id="ProtNLM"/>
    </source>
</evidence>
<organism evidence="1 2">
    <name type="scientific">Nocardia niwae</name>
    <dbReference type="NCBI Taxonomy" id="626084"/>
    <lineage>
        <taxon>Bacteria</taxon>
        <taxon>Bacillati</taxon>
        <taxon>Actinomycetota</taxon>
        <taxon>Actinomycetes</taxon>
        <taxon>Mycobacteriales</taxon>
        <taxon>Nocardiaceae</taxon>
        <taxon>Nocardia</taxon>
    </lineage>
</organism>
<protein>
    <recommendedName>
        <fullName evidence="3">RHIM domain-containing protein</fullName>
    </recommendedName>
</protein>